<organism evidence="7 8">
    <name type="scientific">Merluccius polli</name>
    <name type="common">Benguela hake</name>
    <name type="synonym">Merluccius cadenati</name>
    <dbReference type="NCBI Taxonomy" id="89951"/>
    <lineage>
        <taxon>Eukaryota</taxon>
        <taxon>Metazoa</taxon>
        <taxon>Chordata</taxon>
        <taxon>Craniata</taxon>
        <taxon>Vertebrata</taxon>
        <taxon>Euteleostomi</taxon>
        <taxon>Actinopterygii</taxon>
        <taxon>Neopterygii</taxon>
        <taxon>Teleostei</taxon>
        <taxon>Neoteleostei</taxon>
        <taxon>Acanthomorphata</taxon>
        <taxon>Zeiogadaria</taxon>
        <taxon>Gadariae</taxon>
        <taxon>Gadiformes</taxon>
        <taxon>Gadoidei</taxon>
        <taxon>Merlucciidae</taxon>
        <taxon>Merluccius</taxon>
    </lineage>
</organism>
<comment type="caution">
    <text evidence="7">The sequence shown here is derived from an EMBL/GenBank/DDBJ whole genome shotgun (WGS) entry which is preliminary data.</text>
</comment>
<evidence type="ECO:0000256" key="1">
    <source>
        <dbReference type="ARBA" id="ARBA00004370"/>
    </source>
</evidence>
<reference evidence="7" key="1">
    <citation type="journal article" date="2023" name="Front. Mar. Sci.">
        <title>A new Merluccius polli reference genome to investigate the effects of global change in West African waters.</title>
        <authorList>
            <person name="Mateo J.L."/>
            <person name="Blanco-Fernandez C."/>
            <person name="Garcia-Vazquez E."/>
            <person name="Machado-Schiaffino G."/>
        </authorList>
    </citation>
    <scope>NUCLEOTIDE SEQUENCE</scope>
    <source>
        <strain evidence="7">C29</strain>
        <tissue evidence="7">Fin</tissue>
    </source>
</reference>
<dbReference type="Gene3D" id="2.10.25.10">
    <property type="entry name" value="Laminin"/>
    <property type="match status" value="2"/>
</dbReference>
<feature type="disulfide bond" evidence="5">
    <location>
        <begin position="170"/>
        <end position="179"/>
    </location>
</feature>
<gene>
    <name evidence="7" type="primary">Stab1_1</name>
    <name evidence="7" type="ORF">N1851_031622</name>
</gene>
<evidence type="ECO:0000256" key="4">
    <source>
        <dbReference type="ARBA" id="ARBA00023180"/>
    </source>
</evidence>
<protein>
    <submittedName>
        <fullName evidence="7">Stabilin-1</fullName>
    </submittedName>
</protein>
<sequence length="299" mass="32215">MKSPTLHTTGSHSALWTPEVSSLHVGDELVVGLRVNFALSMCLHGVHVSPCVSMLSMCLHGVHVSPWCPCVSMVSMCLHVVHVSPWCPCVSMVSMCLHGVHASEKCDLPLLSVTKHSGCRHTCLFNQWQPKCCAGYYGRDCQACPGGAGSVCSNHGDCDDGHFGNGTCKCHDGFQGVACELCDAGRYGPACDACRCTPRGACVDGRRGSGECFCEVGWTGERCEIHQAAVPVCSPPCAPQAVCQDNNTCVCRPYYEGNGSTCARKTEPLAVFIYLQPHLRPGQVYRYKPQWVDITVTTV</sequence>
<keyword evidence="8" id="KW-1185">Reference proteome</keyword>
<dbReference type="Proteomes" id="UP001174136">
    <property type="component" value="Unassembled WGS sequence"/>
</dbReference>
<evidence type="ECO:0000256" key="2">
    <source>
        <dbReference type="ARBA" id="ARBA00023136"/>
    </source>
</evidence>
<evidence type="ECO:0000256" key="3">
    <source>
        <dbReference type="ARBA" id="ARBA00023157"/>
    </source>
</evidence>
<evidence type="ECO:0000313" key="8">
    <source>
        <dbReference type="Proteomes" id="UP001174136"/>
    </source>
</evidence>
<feature type="domain" description="EGF-like" evidence="6">
    <location>
        <begin position="187"/>
        <end position="224"/>
    </location>
</feature>
<comment type="subcellular location">
    <subcellularLocation>
        <location evidence="1">Membrane</location>
    </subcellularLocation>
</comment>
<feature type="disulfide bond" evidence="5">
    <location>
        <begin position="233"/>
        <end position="243"/>
    </location>
</feature>
<feature type="disulfide bond" evidence="5">
    <location>
        <begin position="214"/>
        <end position="223"/>
    </location>
</feature>
<dbReference type="EMBL" id="JAOPHQ010006034">
    <property type="protein sequence ID" value="KAK0133013.1"/>
    <property type="molecule type" value="Genomic_DNA"/>
</dbReference>
<feature type="domain" description="EGF-like" evidence="6">
    <location>
        <begin position="140"/>
        <end position="180"/>
    </location>
</feature>
<dbReference type="InterPro" id="IPR000742">
    <property type="entry name" value="EGF"/>
</dbReference>
<dbReference type="PROSITE" id="PS50026">
    <property type="entry name" value="EGF_3"/>
    <property type="match status" value="3"/>
</dbReference>
<evidence type="ECO:0000256" key="5">
    <source>
        <dbReference type="PROSITE-ProRule" id="PRU00076"/>
    </source>
</evidence>
<keyword evidence="4" id="KW-0325">Glycoprotein</keyword>
<accession>A0AA47M3Q1</accession>
<dbReference type="SMART" id="SM00181">
    <property type="entry name" value="EGF"/>
    <property type="match status" value="4"/>
</dbReference>
<dbReference type="PANTHER" id="PTHR24038:SF11">
    <property type="entry name" value="INTEGRIN BETA-LIKE PROTEIN E"/>
    <property type="match status" value="1"/>
</dbReference>
<dbReference type="GO" id="GO:0016020">
    <property type="term" value="C:membrane"/>
    <property type="evidence" value="ECO:0007669"/>
    <property type="project" value="UniProtKB-SubCell"/>
</dbReference>
<evidence type="ECO:0000259" key="6">
    <source>
        <dbReference type="PROSITE" id="PS50026"/>
    </source>
</evidence>
<dbReference type="PANTHER" id="PTHR24038">
    <property type="entry name" value="STABILIN"/>
    <property type="match status" value="1"/>
</dbReference>
<keyword evidence="2" id="KW-0472">Membrane</keyword>
<evidence type="ECO:0000313" key="7">
    <source>
        <dbReference type="EMBL" id="KAK0133013.1"/>
    </source>
</evidence>
<dbReference type="PROSITE" id="PS00022">
    <property type="entry name" value="EGF_1"/>
    <property type="match status" value="2"/>
</dbReference>
<keyword evidence="3 5" id="KW-1015">Disulfide bond</keyword>
<keyword evidence="5" id="KW-0245">EGF-like domain</keyword>
<dbReference type="AlphaFoldDB" id="A0AA47M3Q1"/>
<proteinExistence type="predicted"/>
<comment type="caution">
    <text evidence="5">Lacks conserved residue(s) required for the propagation of feature annotation.</text>
</comment>
<dbReference type="PROSITE" id="PS01186">
    <property type="entry name" value="EGF_2"/>
    <property type="match status" value="1"/>
</dbReference>
<name>A0AA47M3Q1_MERPO</name>
<feature type="domain" description="EGF-like" evidence="6">
    <location>
        <begin position="229"/>
        <end position="263"/>
    </location>
</feature>